<keyword evidence="7" id="KW-0963">Cytoplasm</keyword>
<feature type="binding site" evidence="7">
    <location>
        <position position="139"/>
    </location>
    <ligand>
        <name>Zn(2+)</name>
        <dbReference type="ChEBI" id="CHEBI:29105"/>
        <note>catalytic</note>
    </ligand>
</feature>
<keyword evidence="7" id="KW-0690">Ribosome biogenesis</keyword>
<keyword evidence="3 7" id="KW-0479">Metal-binding</keyword>
<dbReference type="GO" id="GO:0005737">
    <property type="term" value="C:cytoplasm"/>
    <property type="evidence" value="ECO:0007669"/>
    <property type="project" value="UniProtKB-SubCell"/>
</dbReference>
<keyword evidence="2 7" id="KW-0540">Nuclease</keyword>
<dbReference type="GO" id="GO:0004222">
    <property type="term" value="F:metalloendopeptidase activity"/>
    <property type="evidence" value="ECO:0007669"/>
    <property type="project" value="InterPro"/>
</dbReference>
<reference evidence="8 9" key="1">
    <citation type="submission" date="2019-12" db="EMBL/GenBank/DDBJ databases">
        <authorList>
            <person name="Li M."/>
        </authorList>
    </citation>
    <scope>NUCLEOTIDE SEQUENCE [LARGE SCALE GENOMIC DNA]</scope>
    <source>
        <strain evidence="8 9">GBMRC 2046</strain>
    </source>
</reference>
<evidence type="ECO:0000256" key="1">
    <source>
        <dbReference type="ARBA" id="ARBA00010875"/>
    </source>
</evidence>
<dbReference type="InterPro" id="IPR002036">
    <property type="entry name" value="YbeY"/>
</dbReference>
<feature type="binding site" evidence="7">
    <location>
        <position position="133"/>
    </location>
    <ligand>
        <name>Zn(2+)</name>
        <dbReference type="ChEBI" id="CHEBI:29105"/>
        <note>catalytic</note>
    </ligand>
</feature>
<dbReference type="PROSITE" id="PS01306">
    <property type="entry name" value="UPF0054"/>
    <property type="match status" value="1"/>
</dbReference>
<dbReference type="GO" id="GO:0006364">
    <property type="term" value="P:rRNA processing"/>
    <property type="evidence" value="ECO:0007669"/>
    <property type="project" value="UniProtKB-UniRule"/>
</dbReference>
<comment type="function">
    <text evidence="7">Single strand-specific metallo-endoribonuclease involved in late-stage 70S ribosome quality control and in maturation of the 3' terminus of the 16S rRNA.</text>
</comment>
<evidence type="ECO:0000313" key="8">
    <source>
        <dbReference type="EMBL" id="MXN66811.1"/>
    </source>
</evidence>
<dbReference type="EC" id="3.1.-.-" evidence="7"/>
<dbReference type="InterPro" id="IPR020549">
    <property type="entry name" value="YbeY_CS"/>
</dbReference>
<dbReference type="HAMAP" id="MF_00009">
    <property type="entry name" value="Endoribonucl_YbeY"/>
    <property type="match status" value="1"/>
</dbReference>
<feature type="binding site" evidence="7">
    <location>
        <position position="129"/>
    </location>
    <ligand>
        <name>Zn(2+)</name>
        <dbReference type="ChEBI" id="CHEBI:29105"/>
        <note>catalytic</note>
    </ligand>
</feature>
<dbReference type="AlphaFoldDB" id="A0A7X3S9C8"/>
<dbReference type="EMBL" id="WUMV01000008">
    <property type="protein sequence ID" value="MXN66811.1"/>
    <property type="molecule type" value="Genomic_DNA"/>
</dbReference>
<evidence type="ECO:0000256" key="5">
    <source>
        <dbReference type="ARBA" id="ARBA00022801"/>
    </source>
</evidence>
<keyword evidence="4 7" id="KW-0255">Endonuclease</keyword>
<dbReference type="GO" id="GO:0004521">
    <property type="term" value="F:RNA endonuclease activity"/>
    <property type="evidence" value="ECO:0007669"/>
    <property type="project" value="UniProtKB-UniRule"/>
</dbReference>
<keyword evidence="6 7" id="KW-0862">Zinc</keyword>
<evidence type="ECO:0000256" key="2">
    <source>
        <dbReference type="ARBA" id="ARBA00022722"/>
    </source>
</evidence>
<comment type="similarity">
    <text evidence="1 7">Belongs to the endoribonuclease YbeY family.</text>
</comment>
<comment type="cofactor">
    <cofactor evidence="7">
        <name>Zn(2+)</name>
        <dbReference type="ChEBI" id="CHEBI:29105"/>
    </cofactor>
    <text evidence="7">Binds 1 zinc ion.</text>
</comment>
<dbReference type="Gene3D" id="3.40.390.30">
    <property type="entry name" value="Metalloproteases ('zincins'), catalytic domain"/>
    <property type="match status" value="1"/>
</dbReference>
<evidence type="ECO:0000256" key="7">
    <source>
        <dbReference type="HAMAP-Rule" id="MF_00009"/>
    </source>
</evidence>
<dbReference type="Pfam" id="PF02130">
    <property type="entry name" value="YbeY"/>
    <property type="match status" value="1"/>
</dbReference>
<dbReference type="PANTHER" id="PTHR46986:SF1">
    <property type="entry name" value="ENDORIBONUCLEASE YBEY, CHLOROPLASTIC"/>
    <property type="match status" value="1"/>
</dbReference>
<dbReference type="InterPro" id="IPR023091">
    <property type="entry name" value="MetalPrtase_cat_dom_sf_prd"/>
</dbReference>
<comment type="subcellular location">
    <subcellularLocation>
        <location evidence="7">Cytoplasm</location>
    </subcellularLocation>
</comment>
<name>A0A7X3S9C8_9HYPH</name>
<evidence type="ECO:0000256" key="3">
    <source>
        <dbReference type="ARBA" id="ARBA00022723"/>
    </source>
</evidence>
<sequence length="175" mass="19569">MTQVSRVEASGEVEIDISVEASSWGDAARFRQLFERAVHEAFAEENLRAVPGAELSLVLTDDASIRELNREWRGKDKPTNVLSFPGGDEDEPPFGPLLGDIVIARETLEREAESEKKSFEAHLTHLFIHGLLHLFGYDHQIEEEAQEMEDAERRILARLGISDPYAETPLAGDEA</sequence>
<protein>
    <recommendedName>
        <fullName evidence="7">Endoribonuclease YbeY</fullName>
        <ecNumber evidence="7">3.1.-.-</ecNumber>
    </recommendedName>
</protein>
<dbReference type="Proteomes" id="UP000433101">
    <property type="component" value="Unassembled WGS sequence"/>
</dbReference>
<keyword evidence="9" id="KW-1185">Reference proteome</keyword>
<dbReference type="RefSeq" id="WP_160777046.1">
    <property type="nucleotide sequence ID" value="NZ_WUMV01000008.1"/>
</dbReference>
<evidence type="ECO:0000256" key="6">
    <source>
        <dbReference type="ARBA" id="ARBA00022833"/>
    </source>
</evidence>
<accession>A0A7X3S9C8</accession>
<keyword evidence="5 7" id="KW-0378">Hydrolase</keyword>
<dbReference type="NCBIfam" id="TIGR00043">
    <property type="entry name" value="rRNA maturation RNase YbeY"/>
    <property type="match status" value="1"/>
</dbReference>
<proteinExistence type="inferred from homology"/>
<evidence type="ECO:0000313" key="9">
    <source>
        <dbReference type="Proteomes" id="UP000433101"/>
    </source>
</evidence>
<evidence type="ECO:0000256" key="4">
    <source>
        <dbReference type="ARBA" id="ARBA00022759"/>
    </source>
</evidence>
<dbReference type="SUPFAM" id="SSF55486">
    <property type="entry name" value="Metalloproteases ('zincins'), catalytic domain"/>
    <property type="match status" value="1"/>
</dbReference>
<dbReference type="GO" id="GO:0008270">
    <property type="term" value="F:zinc ion binding"/>
    <property type="evidence" value="ECO:0007669"/>
    <property type="project" value="UniProtKB-UniRule"/>
</dbReference>
<gene>
    <name evidence="7 8" type="primary">ybeY</name>
    <name evidence="8" type="ORF">GR183_18000</name>
</gene>
<organism evidence="8 9">
    <name type="scientific">Stappia sediminis</name>
    <dbReference type="NCBI Taxonomy" id="2692190"/>
    <lineage>
        <taxon>Bacteria</taxon>
        <taxon>Pseudomonadati</taxon>
        <taxon>Pseudomonadota</taxon>
        <taxon>Alphaproteobacteria</taxon>
        <taxon>Hyphomicrobiales</taxon>
        <taxon>Stappiaceae</taxon>
        <taxon>Stappia</taxon>
    </lineage>
</organism>
<dbReference type="PANTHER" id="PTHR46986">
    <property type="entry name" value="ENDORIBONUCLEASE YBEY, CHLOROPLASTIC"/>
    <property type="match status" value="1"/>
</dbReference>
<keyword evidence="7" id="KW-0698">rRNA processing</keyword>
<comment type="caution">
    <text evidence="8">The sequence shown here is derived from an EMBL/GenBank/DDBJ whole genome shotgun (WGS) entry which is preliminary data.</text>
</comment>